<evidence type="ECO:0000256" key="1">
    <source>
        <dbReference type="ARBA" id="ARBA00004651"/>
    </source>
</evidence>
<dbReference type="Pfam" id="PF07690">
    <property type="entry name" value="MFS_1"/>
    <property type="match status" value="1"/>
</dbReference>
<reference evidence="9 10" key="1">
    <citation type="submission" date="2022-06" db="EMBL/GenBank/DDBJ databases">
        <title>Paraconexibacter antarcticus.</title>
        <authorList>
            <person name="Kim C.S."/>
        </authorList>
    </citation>
    <scope>NUCLEOTIDE SEQUENCE [LARGE SCALE GENOMIC DNA]</scope>
    <source>
        <strain evidence="9 10">02-257</strain>
    </source>
</reference>
<evidence type="ECO:0000256" key="4">
    <source>
        <dbReference type="ARBA" id="ARBA00022692"/>
    </source>
</evidence>
<feature type="transmembrane region" description="Helical" evidence="7">
    <location>
        <begin position="456"/>
        <end position="477"/>
    </location>
</feature>
<accession>A0ABY5E0P9</accession>
<sequence>MFPEAKRNRSSLSHAESRHPRAKNLALALLAATQFIIVIDASITNVALPSIGKDLKITQADLSWVVNAYTLTFGGFLLLGGRLADLVGRRRMFMTGLAVFGLGSFLGGVAGNQDFLVGARGLQGLGAALVSPAALSLVTTIFAEGSERNRALGVWGAVGGAGGAAGVLMGGVLTEIDWRLVLFVNVPFAILMAGLAPRLLSESKADTDVSSFDIPGAVTVTAGLALLVYALVDAESAGWSSGTTIGRLAGAAALIAAFAVIEHRTRHPLMPFGIFRLRTLRGANIAGLLTGMSLFSMFLFISFYLQYVLGYSALKTGIAYLPLSIVIIISAGIASQLVTRLGFKPTLLFGLALTGGGLLWFSGIDAHGGYLSDVLGPSMVAGAGLGFTFVPVTIAAVTGTTPQEAGLASGLINTSQQVGGALGVAILVSISTSRIAEFGPVQATARNPEALTAGYSRAFLIGACFALAAAVISSFTISSKDSKEQAEAARSGDATAVPAVA</sequence>
<feature type="domain" description="Major facilitator superfamily (MFS) profile" evidence="8">
    <location>
        <begin position="26"/>
        <end position="481"/>
    </location>
</feature>
<dbReference type="PROSITE" id="PS00216">
    <property type="entry name" value="SUGAR_TRANSPORT_1"/>
    <property type="match status" value="1"/>
</dbReference>
<proteinExistence type="predicted"/>
<keyword evidence="3" id="KW-1003">Cell membrane</keyword>
<dbReference type="InterPro" id="IPR005829">
    <property type="entry name" value="Sugar_transporter_CS"/>
</dbReference>
<feature type="transmembrane region" description="Helical" evidence="7">
    <location>
        <begin position="154"/>
        <end position="174"/>
    </location>
</feature>
<dbReference type="CDD" id="cd17321">
    <property type="entry name" value="MFS_MMR_MDR_like"/>
    <property type="match status" value="1"/>
</dbReference>
<feature type="transmembrane region" description="Helical" evidence="7">
    <location>
        <begin position="180"/>
        <end position="200"/>
    </location>
</feature>
<dbReference type="SUPFAM" id="SSF103473">
    <property type="entry name" value="MFS general substrate transporter"/>
    <property type="match status" value="1"/>
</dbReference>
<feature type="transmembrane region" description="Helical" evidence="7">
    <location>
        <begin position="346"/>
        <end position="363"/>
    </location>
</feature>
<comment type="subcellular location">
    <subcellularLocation>
        <location evidence="1">Cell membrane</location>
        <topology evidence="1">Multi-pass membrane protein</topology>
    </subcellularLocation>
</comment>
<evidence type="ECO:0000256" key="6">
    <source>
        <dbReference type="ARBA" id="ARBA00023136"/>
    </source>
</evidence>
<evidence type="ECO:0000256" key="2">
    <source>
        <dbReference type="ARBA" id="ARBA00022448"/>
    </source>
</evidence>
<evidence type="ECO:0000256" key="5">
    <source>
        <dbReference type="ARBA" id="ARBA00022989"/>
    </source>
</evidence>
<keyword evidence="6 7" id="KW-0472">Membrane</keyword>
<evidence type="ECO:0000313" key="9">
    <source>
        <dbReference type="EMBL" id="UTI67081.1"/>
    </source>
</evidence>
<feature type="transmembrane region" description="Helical" evidence="7">
    <location>
        <begin position="282"/>
        <end position="305"/>
    </location>
</feature>
<keyword evidence="10" id="KW-1185">Reference proteome</keyword>
<evidence type="ECO:0000259" key="8">
    <source>
        <dbReference type="PROSITE" id="PS50850"/>
    </source>
</evidence>
<feature type="transmembrane region" description="Helical" evidence="7">
    <location>
        <begin position="92"/>
        <end position="110"/>
    </location>
</feature>
<keyword evidence="5 7" id="KW-1133">Transmembrane helix</keyword>
<organism evidence="9 10">
    <name type="scientific">Paraconexibacter antarcticus</name>
    <dbReference type="NCBI Taxonomy" id="2949664"/>
    <lineage>
        <taxon>Bacteria</taxon>
        <taxon>Bacillati</taxon>
        <taxon>Actinomycetota</taxon>
        <taxon>Thermoleophilia</taxon>
        <taxon>Solirubrobacterales</taxon>
        <taxon>Paraconexibacteraceae</taxon>
        <taxon>Paraconexibacter</taxon>
    </lineage>
</organism>
<dbReference type="EMBL" id="CP098502">
    <property type="protein sequence ID" value="UTI67081.1"/>
    <property type="molecule type" value="Genomic_DNA"/>
</dbReference>
<dbReference type="PANTHER" id="PTHR42718">
    <property type="entry name" value="MAJOR FACILITATOR SUPERFAMILY MULTIDRUG TRANSPORTER MFSC"/>
    <property type="match status" value="1"/>
</dbReference>
<name>A0ABY5E0P9_9ACTN</name>
<dbReference type="InterPro" id="IPR036259">
    <property type="entry name" value="MFS_trans_sf"/>
</dbReference>
<gene>
    <name evidence="9" type="ORF">NBH00_13415</name>
</gene>
<evidence type="ECO:0000256" key="7">
    <source>
        <dbReference type="SAM" id="Phobius"/>
    </source>
</evidence>
<keyword evidence="4 7" id="KW-0812">Transmembrane</keyword>
<feature type="transmembrane region" description="Helical" evidence="7">
    <location>
        <begin position="244"/>
        <end position="261"/>
    </location>
</feature>
<feature type="transmembrane region" description="Helical" evidence="7">
    <location>
        <begin position="122"/>
        <end position="142"/>
    </location>
</feature>
<dbReference type="InterPro" id="IPR011701">
    <property type="entry name" value="MFS"/>
</dbReference>
<dbReference type="Gene3D" id="1.20.1720.10">
    <property type="entry name" value="Multidrug resistance protein D"/>
    <property type="match status" value="1"/>
</dbReference>
<feature type="transmembrane region" description="Helical" evidence="7">
    <location>
        <begin position="212"/>
        <end position="232"/>
    </location>
</feature>
<dbReference type="Gene3D" id="1.20.1250.20">
    <property type="entry name" value="MFS general substrate transporter like domains"/>
    <property type="match status" value="1"/>
</dbReference>
<evidence type="ECO:0000313" key="10">
    <source>
        <dbReference type="Proteomes" id="UP001056035"/>
    </source>
</evidence>
<feature type="transmembrane region" description="Helical" evidence="7">
    <location>
        <begin position="418"/>
        <end position="436"/>
    </location>
</feature>
<dbReference type="PANTHER" id="PTHR42718:SF46">
    <property type="entry name" value="BLR6921 PROTEIN"/>
    <property type="match status" value="1"/>
</dbReference>
<feature type="transmembrane region" description="Helical" evidence="7">
    <location>
        <begin position="375"/>
        <end position="397"/>
    </location>
</feature>
<dbReference type="Proteomes" id="UP001056035">
    <property type="component" value="Chromosome"/>
</dbReference>
<feature type="transmembrane region" description="Helical" evidence="7">
    <location>
        <begin position="317"/>
        <end position="334"/>
    </location>
</feature>
<feature type="transmembrane region" description="Helical" evidence="7">
    <location>
        <begin position="63"/>
        <end position="80"/>
    </location>
</feature>
<protein>
    <submittedName>
        <fullName evidence="9">MFS transporter</fullName>
    </submittedName>
</protein>
<dbReference type="RefSeq" id="WP_254573730.1">
    <property type="nucleotide sequence ID" value="NZ_CP098502.1"/>
</dbReference>
<keyword evidence="2" id="KW-0813">Transport</keyword>
<evidence type="ECO:0000256" key="3">
    <source>
        <dbReference type="ARBA" id="ARBA00022475"/>
    </source>
</evidence>
<dbReference type="PROSITE" id="PS50850">
    <property type="entry name" value="MFS"/>
    <property type="match status" value="1"/>
</dbReference>
<dbReference type="PRINTS" id="PR01036">
    <property type="entry name" value="TCRTETB"/>
</dbReference>
<feature type="transmembrane region" description="Helical" evidence="7">
    <location>
        <begin position="25"/>
        <end position="43"/>
    </location>
</feature>
<dbReference type="InterPro" id="IPR020846">
    <property type="entry name" value="MFS_dom"/>
</dbReference>